<evidence type="ECO:0000256" key="1">
    <source>
        <dbReference type="SAM" id="MobiDB-lite"/>
    </source>
</evidence>
<evidence type="ECO:0000313" key="10">
    <source>
        <dbReference type="Proteomes" id="UP000220214"/>
    </source>
</evidence>
<proteinExistence type="predicted"/>
<organism evidence="2 7">
    <name type="scientific">Plasmodium berghei</name>
    <dbReference type="NCBI Taxonomy" id="5821"/>
    <lineage>
        <taxon>Eukaryota</taxon>
        <taxon>Sar</taxon>
        <taxon>Alveolata</taxon>
        <taxon>Apicomplexa</taxon>
        <taxon>Aconoidasida</taxon>
        <taxon>Haemosporida</taxon>
        <taxon>Plasmodiidae</taxon>
        <taxon>Plasmodium</taxon>
        <taxon>Plasmodium (Vinckeia)</taxon>
    </lineage>
</organism>
<evidence type="ECO:0000313" key="2">
    <source>
        <dbReference type="EMBL" id="CXJ14849.1"/>
    </source>
</evidence>
<evidence type="ECO:0000313" key="4">
    <source>
        <dbReference type="EMBL" id="SCN28338.1"/>
    </source>
</evidence>
<reference evidence="2 7" key="1">
    <citation type="submission" date="2016-02" db="EMBL/GenBank/DDBJ databases">
        <authorList>
            <consortium name="Pathogen Informatics"/>
        </authorList>
    </citation>
    <scope>NUCLEOTIDE SEQUENCE [LARGE SCALE GENOMIC DNA]</scope>
    <source>
        <strain evidence="2 7">K173</strain>
        <strain evidence="3 11">NK65 ny</strain>
        <strain evidence="4 10">NK65e</strain>
        <strain evidence="6 8">SP11 Antwerpcl1</strain>
        <strain evidence="5 9">SP11 RLL</strain>
    </source>
</reference>
<feature type="region of interest" description="Disordered" evidence="1">
    <location>
        <begin position="1181"/>
        <end position="1206"/>
    </location>
</feature>
<gene>
    <name evidence="2" type="ORF">PBK173_000443900</name>
    <name evidence="4" type="ORF">PBNK65E_000433700</name>
    <name evidence="3" type="ORF">PBNK65NY_000432700</name>
    <name evidence="6" type="ORF">PBSP11A_000433300</name>
    <name evidence="5" type="ORF">PBSP11RLL_000432900</name>
</gene>
<dbReference type="Proteomes" id="UP000516480">
    <property type="component" value="Chromosome 14"/>
</dbReference>
<dbReference type="EMBL" id="LT160034">
    <property type="protein sequence ID" value="CXJ14849.1"/>
    <property type="molecule type" value="Genomic_DNA"/>
</dbReference>
<evidence type="ECO:0000313" key="11">
    <source>
        <dbReference type="Proteomes" id="UP000516480"/>
    </source>
</evidence>
<evidence type="ECO:0000313" key="9">
    <source>
        <dbReference type="Proteomes" id="UP000219974"/>
    </source>
</evidence>
<dbReference type="EMBL" id="LT608150">
    <property type="protein sequence ID" value="SCM26217.1"/>
    <property type="molecule type" value="Genomic_DNA"/>
</dbReference>
<evidence type="ECO:0000313" key="3">
    <source>
        <dbReference type="EMBL" id="SCM26217.1"/>
    </source>
</evidence>
<dbReference type="OMA" id="RCRKYNK"/>
<evidence type="ECO:0000313" key="8">
    <source>
        <dbReference type="Proteomes" id="UP000219860"/>
    </source>
</evidence>
<protein>
    <submittedName>
        <fullName evidence="2">Uncharacterized protein</fullName>
    </submittedName>
</protein>
<dbReference type="Proteomes" id="UP000069549">
    <property type="component" value="Chromosome 14"/>
</dbReference>
<dbReference type="EMBL" id="LT608262">
    <property type="protein sequence ID" value="SCO64094.1"/>
    <property type="molecule type" value="Genomic_DNA"/>
</dbReference>
<evidence type="ECO:0000313" key="7">
    <source>
        <dbReference type="Proteomes" id="UP000069549"/>
    </source>
</evidence>
<accession>A0A0Z0AJI3</accession>
<dbReference type="Proteomes" id="UP000219974">
    <property type="component" value="Chromosome 14"/>
</dbReference>
<sequence>MMNDNLNENFSISKKYEDDHKTQLTEANEENAKYKEGSAYQTNIFQNGIHSEIKNNKFPLDYYNFEGYKNEADYMEKNEYESCIDNKGNLMNKPNMETFGNINDHEKIEETKIKNGDRSTCENINYNKQNTEMNLINIKENKNTEEKTNFGDNKNFNLLKKKLTHNEDDLIDDLLIYNNNDEGKNTSFRKKKKKENLNENCISNKINNELSILDLRKKNTEIKTKFEKLSMNSQKKQSDLNIRKIQNKTSFHNNTTNHIVNLLQKKNSEEEIMIQRIVIQQSDTAGIVQKKVHTIENDIEEVEKKYINTSPQNKDIHKNTSFYHSENSKDIIVELEHHEENNSSVKNLQKHYSANCLTSFKESEISEKKKNEMDCKINELNCYTAEKINETNTLNDNIVIQNYSTQINEEIFTTSIKDEQIKDDTLINNKIWNAKNSKNNNSKMSEDLMNIKIYDDSEIDETKENELESFWLNKEMSTSFSTLKTNINDKLLNVNNQNKIMWAREDYKGGLFILDRNNPLNMKKSESDNITNREKIKNNISKLFKKSMTLNTPNRNSNGKEVSSVVPTLNCDNTSQRAKSFKDISFYENLEGESSCDSCTTQSTDDEKEKIDIKKKIKIIKKKLLHNNNITNIENVKVENFDIYNIDFKKIGLNTNNLNTEEKYILMLYISEQQMKLALQEKKEWAHGDRNNQAVDINKGIKNISENNNGPYNLSENKSKVTDLENIHWKANYPGKNGFFQKGGNEKNIKASDSLNTDNFKLNMIRLKNNSIPFYDQKMYNKINENKNNKYNLSDFNTSYYSYNYSRFKLNGEDKIYSIAKNQNAGNSYIENELLKLHDPNYTEQPHFNFFQKLYIEFLTSEYKIKEKEDAIILDDNTNCRTDYDIYDHSFMDNLLKSFVEIFIQDEGVDELISIYEDTIWDREKGIEEAKIDTCAEYICKMFFENSSNKNMAKRKDYNNEQNIFSTQFYTLLKHIANKIVINGNVINKIKEIQILNQILNEEIKIYSINVACMEDMFLDVEPHFIDEFDKVIIGKNIGFFNMHIINSEYSYNYYINENDINKLNDDQSNSSVWNYVYGYFNDIYNWYNEKHEQTPNQMKNKDYLDIKDNINVKDKDASNSSKTLSRNYIKNVNKLHSRNNNTIFINEKLDDQDNIYNTFEKKINGEFDINLKSEESQLSPNSEYIYDKSNDSSQNEKNNKGEEKYFPQIIEIESSNNLIEKKTSTQNKNEEQDMLSNSTNIDEYLMDSNISSINNYASENSNKIKMQSTSNMSNTNSFNINSDEKTMNEQTKMDNNYYNDDILNKFPNDSVEIENHNFIKVEEKNYLRKFNANFKQTNHNDLKKENQFIKMSNNKFEHNQASLVTFQYKGTLPKGNINKLLLDKNSNIKGSYFCISNDKLIATHSKNDKIENFLDSHFVIEKCMKYNKEINHLYVHIFNLKNKKYLAVNLESNIIVFTNKYDDKFYYDQYNARHRISTYFHLQSITDTMKKVITDDIIHIISKIVLSSY</sequence>
<dbReference type="VEuPathDB" id="PlasmoDB:PBANKA_1416800"/>
<evidence type="ECO:0000313" key="6">
    <source>
        <dbReference type="EMBL" id="SCO64094.1"/>
    </source>
</evidence>
<evidence type="ECO:0000313" key="5">
    <source>
        <dbReference type="EMBL" id="SCO62536.1"/>
    </source>
</evidence>
<dbReference type="OrthoDB" id="377725at2759"/>
<name>A0A0Z0AJI3_PLABE</name>
<dbReference type="EMBL" id="LT608278">
    <property type="protein sequence ID" value="SCO62536.1"/>
    <property type="molecule type" value="Genomic_DNA"/>
</dbReference>
<dbReference type="Proteomes" id="UP000220214">
    <property type="component" value="Chromosome 14"/>
</dbReference>
<dbReference type="EMBL" id="LT614640">
    <property type="protein sequence ID" value="SCN28338.1"/>
    <property type="molecule type" value="Genomic_DNA"/>
</dbReference>
<dbReference type="Proteomes" id="UP000219860">
    <property type="component" value="Chromosome 14"/>
</dbReference>